<feature type="signal peptide" evidence="2">
    <location>
        <begin position="1"/>
        <end position="36"/>
    </location>
</feature>
<keyword evidence="1 2" id="KW-0732">Signal</keyword>
<proteinExistence type="predicted"/>
<dbReference type="RefSeq" id="WP_163652496.1">
    <property type="nucleotide sequence ID" value="NZ_JAAGRN010000003.1"/>
</dbReference>
<dbReference type="EMBL" id="JAAGRN010000003">
    <property type="protein sequence ID" value="NDY82755.1"/>
    <property type="molecule type" value="Genomic_DNA"/>
</dbReference>
<name>A0A6B2R5W3_9BURK</name>
<organism evidence="3">
    <name type="scientific">Sheuella amnicola</name>
    <dbReference type="NCBI Taxonomy" id="2707330"/>
    <lineage>
        <taxon>Bacteria</taxon>
        <taxon>Pseudomonadati</taxon>
        <taxon>Pseudomonadota</taxon>
        <taxon>Betaproteobacteria</taxon>
        <taxon>Burkholderiales</taxon>
        <taxon>Alcaligenaceae</taxon>
        <taxon>Sheuella</taxon>
    </lineage>
</organism>
<dbReference type="Pfam" id="PF13416">
    <property type="entry name" value="SBP_bac_8"/>
    <property type="match status" value="1"/>
</dbReference>
<comment type="caution">
    <text evidence="3">The sequence shown here is derived from an EMBL/GenBank/DDBJ whole genome shotgun (WGS) entry which is preliminary data.</text>
</comment>
<evidence type="ECO:0000256" key="1">
    <source>
        <dbReference type="ARBA" id="ARBA00022729"/>
    </source>
</evidence>
<dbReference type="GO" id="GO:0015888">
    <property type="term" value="P:thiamine transport"/>
    <property type="evidence" value="ECO:0007669"/>
    <property type="project" value="TreeGrafter"/>
</dbReference>
<dbReference type="SUPFAM" id="SSF53850">
    <property type="entry name" value="Periplasmic binding protein-like II"/>
    <property type="match status" value="1"/>
</dbReference>
<dbReference type="GO" id="GO:0030975">
    <property type="term" value="F:thiamine binding"/>
    <property type="evidence" value="ECO:0007669"/>
    <property type="project" value="TreeGrafter"/>
</dbReference>
<sequence>MKNSDKRIKSAHTIIKQSALVLAIACAGAWSTPSMAQSKTLYIGMNGGIMEKTWVEHVFPAFEKENNVKVVVVPGTSSDILAKAQANKDKPQMHVMFLDDGVMVRAIGMGLCEKMQPSANLNEIYPAARFKDDMAAGVTMGMTGISYNKKMFAEKGWAPPTSWMDLADPKYKGKVLFQSMPSSSFGLHGFLMFNRIQGGNEKNVDPGFKAWPSKIGPNVLEYIPSSAKVSEMMQNGEIALAPLTPTSVAVLQDKGVQIEYAQPKEGSVVLMVAECVIAKNSEPELSQKLAAYLLSAKAQEAGLQYGSQIPSNPKSQAVGDIAQSRLKKFVSYMENAVTVDWDAINANRPSWNQRWNRSIESK</sequence>
<dbReference type="PANTHER" id="PTHR30006">
    <property type="entry name" value="THIAMINE-BINDING PERIPLASMIC PROTEIN-RELATED"/>
    <property type="match status" value="1"/>
</dbReference>
<evidence type="ECO:0000256" key="2">
    <source>
        <dbReference type="SAM" id="SignalP"/>
    </source>
</evidence>
<feature type="chain" id="PRO_5025672544" evidence="2">
    <location>
        <begin position="37"/>
        <end position="362"/>
    </location>
</feature>
<evidence type="ECO:0000313" key="3">
    <source>
        <dbReference type="EMBL" id="NDY82755.1"/>
    </source>
</evidence>
<dbReference type="InterPro" id="IPR006059">
    <property type="entry name" value="SBP"/>
</dbReference>
<dbReference type="GO" id="GO:0030288">
    <property type="term" value="C:outer membrane-bounded periplasmic space"/>
    <property type="evidence" value="ECO:0007669"/>
    <property type="project" value="TreeGrafter"/>
</dbReference>
<reference evidence="3" key="1">
    <citation type="submission" date="2020-02" db="EMBL/GenBank/DDBJ databases">
        <authorList>
            <person name="Chen W.-M."/>
        </authorList>
    </citation>
    <scope>NUCLEOTIDE SEQUENCE</scope>
    <source>
        <strain evidence="3">NBD-18</strain>
    </source>
</reference>
<dbReference type="PANTHER" id="PTHR30006:SF2">
    <property type="entry name" value="ABC TRANSPORTER SUBSTRATE-BINDING PROTEIN"/>
    <property type="match status" value="1"/>
</dbReference>
<accession>A0A6B2R5W3</accession>
<gene>
    <name evidence="3" type="ORF">G3I67_05860</name>
</gene>
<dbReference type="AlphaFoldDB" id="A0A6B2R5W3"/>
<dbReference type="CDD" id="cd13589">
    <property type="entry name" value="PBP2_polyamine_RpCGA009"/>
    <property type="match status" value="1"/>
</dbReference>
<protein>
    <submittedName>
        <fullName evidence="3">ABC transporter substrate-binding protein</fullName>
    </submittedName>
</protein>
<dbReference type="GO" id="GO:0030976">
    <property type="term" value="F:thiamine pyrophosphate binding"/>
    <property type="evidence" value="ECO:0007669"/>
    <property type="project" value="TreeGrafter"/>
</dbReference>
<dbReference type="Gene3D" id="3.40.190.10">
    <property type="entry name" value="Periplasmic binding protein-like II"/>
    <property type="match status" value="2"/>
</dbReference>